<reference evidence="2" key="1">
    <citation type="journal article" date="2012" name="Nat. Biotechnol.">
        <title>Reference genome sequence of the model plant Setaria.</title>
        <authorList>
            <person name="Bennetzen J.L."/>
            <person name="Schmutz J."/>
            <person name="Wang H."/>
            <person name="Percifield R."/>
            <person name="Hawkins J."/>
            <person name="Pontaroli A.C."/>
            <person name="Estep M."/>
            <person name="Feng L."/>
            <person name="Vaughn J.N."/>
            <person name="Grimwood J."/>
            <person name="Jenkins J."/>
            <person name="Barry K."/>
            <person name="Lindquist E."/>
            <person name="Hellsten U."/>
            <person name="Deshpande S."/>
            <person name="Wang X."/>
            <person name="Wu X."/>
            <person name="Mitros T."/>
            <person name="Triplett J."/>
            <person name="Yang X."/>
            <person name="Ye C.Y."/>
            <person name="Mauro-Herrera M."/>
            <person name="Wang L."/>
            <person name="Li P."/>
            <person name="Sharma M."/>
            <person name="Sharma R."/>
            <person name="Ronald P.C."/>
            <person name="Panaud O."/>
            <person name="Kellogg E.A."/>
            <person name="Brutnell T.P."/>
            <person name="Doust A.N."/>
            <person name="Tuskan G.A."/>
            <person name="Rokhsar D."/>
            <person name="Devos K.M."/>
        </authorList>
    </citation>
    <scope>NUCLEOTIDE SEQUENCE [LARGE SCALE GENOMIC DNA]</scope>
    <source>
        <strain evidence="2">Yugu1</strain>
    </source>
</reference>
<proteinExistence type="predicted"/>
<sequence length="138" mass="14322">MLLLLPLADARPALLPAARSSPLCSAPLKAGDRAPPRPAPLLRLPSTSSAPAAAAQLHAVRGRRLCATGHAPTLAPAPRQQWPRSALPRTAGRPPGARPPALVPAAGASSSPQAVRRAATQGPWRRYPSGLRQRETKG</sequence>
<feature type="compositionally biased region" description="Low complexity" evidence="1">
    <location>
        <begin position="86"/>
        <end position="95"/>
    </location>
</feature>
<reference evidence="2" key="2">
    <citation type="submission" date="2015-07" db="EMBL/GenBank/DDBJ databases">
        <authorList>
            <person name="Noorani M."/>
        </authorList>
    </citation>
    <scope>NUCLEOTIDE SEQUENCE</scope>
    <source>
        <strain evidence="2">Yugu1</strain>
    </source>
</reference>
<name>A0A368SVV3_SETIT</name>
<evidence type="ECO:0000313" key="2">
    <source>
        <dbReference type="EMBL" id="RCV45850.1"/>
    </source>
</evidence>
<accession>A0A368SVV3</accession>
<feature type="region of interest" description="Disordered" evidence="1">
    <location>
        <begin position="68"/>
        <end position="138"/>
    </location>
</feature>
<gene>
    <name evidence="2" type="ORF">SETIT_9G486600v2</name>
</gene>
<feature type="region of interest" description="Disordered" evidence="1">
    <location>
        <begin position="26"/>
        <end position="48"/>
    </location>
</feature>
<protein>
    <submittedName>
        <fullName evidence="2">Uncharacterized protein</fullName>
    </submittedName>
</protein>
<organism evidence="2">
    <name type="scientific">Setaria italica</name>
    <name type="common">Foxtail millet</name>
    <name type="synonym">Panicum italicum</name>
    <dbReference type="NCBI Taxonomy" id="4555"/>
    <lineage>
        <taxon>Eukaryota</taxon>
        <taxon>Viridiplantae</taxon>
        <taxon>Streptophyta</taxon>
        <taxon>Embryophyta</taxon>
        <taxon>Tracheophyta</taxon>
        <taxon>Spermatophyta</taxon>
        <taxon>Magnoliopsida</taxon>
        <taxon>Liliopsida</taxon>
        <taxon>Poales</taxon>
        <taxon>Poaceae</taxon>
        <taxon>PACMAD clade</taxon>
        <taxon>Panicoideae</taxon>
        <taxon>Panicodae</taxon>
        <taxon>Paniceae</taxon>
        <taxon>Cenchrinae</taxon>
        <taxon>Setaria</taxon>
    </lineage>
</organism>
<dbReference type="AlphaFoldDB" id="A0A368SVV3"/>
<evidence type="ECO:0000256" key="1">
    <source>
        <dbReference type="SAM" id="MobiDB-lite"/>
    </source>
</evidence>
<dbReference type="EMBL" id="CM003536">
    <property type="protein sequence ID" value="RCV45850.1"/>
    <property type="molecule type" value="Genomic_DNA"/>
</dbReference>